<dbReference type="InterPro" id="IPR059113">
    <property type="entry name" value="Znf_ribbon"/>
</dbReference>
<gene>
    <name evidence="3" type="ORF">GGR02_001953</name>
</gene>
<reference evidence="3 4" key="1">
    <citation type="submission" date="2020-08" db="EMBL/GenBank/DDBJ databases">
        <title>Genomic Encyclopedia of Type Strains, Phase IV (KMG-IV): sequencing the most valuable type-strain genomes for metagenomic binning, comparative biology and taxonomic classification.</title>
        <authorList>
            <person name="Goeker M."/>
        </authorList>
    </citation>
    <scope>NUCLEOTIDE SEQUENCE [LARGE SCALE GENOMIC DNA]</scope>
    <source>
        <strain evidence="3 4">DSM 17075</strain>
    </source>
</reference>
<accession>A0A840DW09</accession>
<dbReference type="Pfam" id="PF13248">
    <property type="entry name" value="Zn_ribbon_3"/>
    <property type="match status" value="1"/>
</dbReference>
<name>A0A840DW09_9BACL</name>
<keyword evidence="1" id="KW-0472">Membrane</keyword>
<sequence>MKSIKPGRGPSFQGVAGSIVAIVFGVFWTVMAFSITADSPFPATKFFPFFGLIFIGFGIFQAVYHYKNATGKNRMSVIDIVDSEEEPDPLNARFGKNHSSAEKMEASGENRHYCPYCGQHVQNDFIFCPACGKRI</sequence>
<dbReference type="AlphaFoldDB" id="A0A840DW09"/>
<protein>
    <recommendedName>
        <fullName evidence="2">Putative zinc-ribbon domain-containing protein</fullName>
    </recommendedName>
</protein>
<dbReference type="RefSeq" id="WP_183184486.1">
    <property type="nucleotide sequence ID" value="NZ_BMNP01000001.1"/>
</dbReference>
<keyword evidence="1" id="KW-1133">Transmembrane helix</keyword>
<comment type="caution">
    <text evidence="3">The sequence shown here is derived from an EMBL/GenBank/DDBJ whole genome shotgun (WGS) entry which is preliminary data.</text>
</comment>
<organism evidence="3 4">
    <name type="scientific">Anoxybacteroides voinovskiense</name>
    <dbReference type="NCBI Taxonomy" id="230470"/>
    <lineage>
        <taxon>Bacteria</taxon>
        <taxon>Bacillati</taxon>
        <taxon>Bacillota</taxon>
        <taxon>Bacilli</taxon>
        <taxon>Bacillales</taxon>
        <taxon>Anoxybacillaceae</taxon>
        <taxon>Anoxybacteroides</taxon>
    </lineage>
</organism>
<evidence type="ECO:0000313" key="4">
    <source>
        <dbReference type="Proteomes" id="UP000559598"/>
    </source>
</evidence>
<feature type="domain" description="Putative zinc-ribbon" evidence="2">
    <location>
        <begin position="113"/>
        <end position="135"/>
    </location>
</feature>
<evidence type="ECO:0000256" key="1">
    <source>
        <dbReference type="SAM" id="Phobius"/>
    </source>
</evidence>
<dbReference type="Proteomes" id="UP000559598">
    <property type="component" value="Unassembled WGS sequence"/>
</dbReference>
<dbReference type="EMBL" id="JACIDE010000011">
    <property type="protein sequence ID" value="MBB4074188.1"/>
    <property type="molecule type" value="Genomic_DNA"/>
</dbReference>
<feature type="transmembrane region" description="Helical" evidence="1">
    <location>
        <begin position="47"/>
        <end position="66"/>
    </location>
</feature>
<evidence type="ECO:0000259" key="2">
    <source>
        <dbReference type="Pfam" id="PF13248"/>
    </source>
</evidence>
<keyword evidence="4" id="KW-1185">Reference proteome</keyword>
<evidence type="ECO:0000313" key="3">
    <source>
        <dbReference type="EMBL" id="MBB4074188.1"/>
    </source>
</evidence>
<feature type="transmembrane region" description="Helical" evidence="1">
    <location>
        <begin position="12"/>
        <end position="35"/>
    </location>
</feature>
<keyword evidence="1" id="KW-0812">Transmembrane</keyword>
<proteinExistence type="predicted"/>